<keyword evidence="1" id="KW-0391">Immunity</keyword>
<evidence type="ECO:0000313" key="7">
    <source>
        <dbReference type="Proteomes" id="UP000824782"/>
    </source>
</evidence>
<dbReference type="GO" id="GO:0002250">
    <property type="term" value="P:adaptive immune response"/>
    <property type="evidence" value="ECO:0007669"/>
    <property type="project" value="UniProtKB-KW"/>
</dbReference>
<dbReference type="InterPro" id="IPR036179">
    <property type="entry name" value="Ig-like_dom_sf"/>
</dbReference>
<dbReference type="SUPFAM" id="SSF48726">
    <property type="entry name" value="Immunoglobulin"/>
    <property type="match status" value="1"/>
</dbReference>
<evidence type="ECO:0000313" key="6">
    <source>
        <dbReference type="EMBL" id="KAG8596270.1"/>
    </source>
</evidence>
<feature type="domain" description="Ig-like" evidence="5">
    <location>
        <begin position="21"/>
        <end position="114"/>
    </location>
</feature>
<evidence type="ECO:0000256" key="1">
    <source>
        <dbReference type="ARBA" id="ARBA00022859"/>
    </source>
</evidence>
<dbReference type="Gene3D" id="2.60.40.10">
    <property type="entry name" value="Immunoglobulins"/>
    <property type="match status" value="1"/>
</dbReference>
<evidence type="ECO:0000256" key="2">
    <source>
        <dbReference type="ARBA" id="ARBA00023130"/>
    </source>
</evidence>
<keyword evidence="7" id="KW-1185">Reference proteome</keyword>
<protein>
    <recommendedName>
        <fullName evidence="5">Ig-like domain-containing protein</fullName>
    </recommendedName>
</protein>
<proteinExistence type="predicted"/>
<dbReference type="InterPro" id="IPR007110">
    <property type="entry name" value="Ig-like_dom"/>
</dbReference>
<dbReference type="Proteomes" id="UP000824782">
    <property type="component" value="Unassembled WGS sequence"/>
</dbReference>
<evidence type="ECO:0000259" key="5">
    <source>
        <dbReference type="PROSITE" id="PS50835"/>
    </source>
</evidence>
<feature type="chain" id="PRO_5043440064" description="Ig-like domain-containing protein" evidence="4">
    <location>
        <begin position="20"/>
        <end position="131"/>
    </location>
</feature>
<dbReference type="PROSITE" id="PS50835">
    <property type="entry name" value="IG_LIKE"/>
    <property type="match status" value="1"/>
</dbReference>
<dbReference type="GO" id="GO:0005576">
    <property type="term" value="C:extracellular region"/>
    <property type="evidence" value="ECO:0007669"/>
    <property type="project" value="UniProtKB-ARBA"/>
</dbReference>
<feature type="signal peptide" evidence="4">
    <location>
        <begin position="1"/>
        <end position="19"/>
    </location>
</feature>
<reference evidence="6" key="1">
    <citation type="thesis" date="2020" institute="ProQuest LLC" country="789 East Eisenhower Parkway, Ann Arbor, MI, USA">
        <title>Comparative Genomics and Chromosome Evolution.</title>
        <authorList>
            <person name="Mudd A.B."/>
        </authorList>
    </citation>
    <scope>NUCLEOTIDE SEQUENCE</scope>
    <source>
        <strain evidence="6">237g6f4</strain>
        <tissue evidence="6">Blood</tissue>
    </source>
</reference>
<keyword evidence="2" id="KW-1064">Adaptive immunity</keyword>
<dbReference type="InterPro" id="IPR050199">
    <property type="entry name" value="IgHV"/>
</dbReference>
<keyword evidence="4" id="KW-0732">Signal</keyword>
<dbReference type="SMART" id="SM00409">
    <property type="entry name" value="IG"/>
    <property type="match status" value="1"/>
</dbReference>
<name>A0AAV7DFJ5_ENGPU</name>
<dbReference type="EMBL" id="WNYA01000001">
    <property type="protein sequence ID" value="KAG8596270.1"/>
    <property type="molecule type" value="Genomic_DNA"/>
</dbReference>
<dbReference type="AlphaFoldDB" id="A0AAV7DFJ5"/>
<organism evidence="6 7">
    <name type="scientific">Engystomops pustulosus</name>
    <name type="common">Tungara frog</name>
    <name type="synonym">Physalaemus pustulosus</name>
    <dbReference type="NCBI Taxonomy" id="76066"/>
    <lineage>
        <taxon>Eukaryota</taxon>
        <taxon>Metazoa</taxon>
        <taxon>Chordata</taxon>
        <taxon>Craniata</taxon>
        <taxon>Vertebrata</taxon>
        <taxon>Euteleostomi</taxon>
        <taxon>Amphibia</taxon>
        <taxon>Batrachia</taxon>
        <taxon>Anura</taxon>
        <taxon>Neobatrachia</taxon>
        <taxon>Hyloidea</taxon>
        <taxon>Leptodactylidae</taxon>
        <taxon>Leiuperinae</taxon>
        <taxon>Engystomops</taxon>
    </lineage>
</organism>
<keyword evidence="3" id="KW-1280">Immunoglobulin</keyword>
<comment type="caution">
    <text evidence="6">The sequence shown here is derived from an EMBL/GenBank/DDBJ whole genome shotgun (WGS) entry which is preliminary data.</text>
</comment>
<evidence type="ECO:0000256" key="3">
    <source>
        <dbReference type="ARBA" id="ARBA00043265"/>
    </source>
</evidence>
<dbReference type="Pfam" id="PF07686">
    <property type="entry name" value="V-set"/>
    <property type="match status" value="1"/>
</dbReference>
<dbReference type="PANTHER" id="PTHR23266">
    <property type="entry name" value="IMMUNOGLOBULIN HEAVY CHAIN"/>
    <property type="match status" value="1"/>
</dbReference>
<accession>A0AAV7DFJ5</accession>
<dbReference type="InterPro" id="IPR013783">
    <property type="entry name" value="Ig-like_fold"/>
</dbReference>
<dbReference type="FunFam" id="2.60.40.10:FF:001594">
    <property type="entry name" value="Immunoglobulin heavy variable 9-4"/>
    <property type="match status" value="1"/>
</dbReference>
<sequence length="131" mass="14931">MEISLFIFISAFSVSCVYSDPSLTQSLDPVVVKPGGSYKLSCKGSEFSMDSYWMHWVRQGPAGGLQWLCQIHKASTYYADSIKGRFTISTDYSNNMLYLQMENMKAEDNAVYYCARDTVLETILQLYQKVK</sequence>
<dbReference type="InterPro" id="IPR003599">
    <property type="entry name" value="Ig_sub"/>
</dbReference>
<gene>
    <name evidence="6" type="ORF">GDO81_001804</name>
</gene>
<dbReference type="SMART" id="SM00406">
    <property type="entry name" value="IGv"/>
    <property type="match status" value="1"/>
</dbReference>
<evidence type="ECO:0000256" key="4">
    <source>
        <dbReference type="SAM" id="SignalP"/>
    </source>
</evidence>
<dbReference type="GO" id="GO:0019814">
    <property type="term" value="C:immunoglobulin complex"/>
    <property type="evidence" value="ECO:0007669"/>
    <property type="project" value="UniProtKB-KW"/>
</dbReference>
<dbReference type="InterPro" id="IPR013106">
    <property type="entry name" value="Ig_V-set"/>
</dbReference>